<dbReference type="OrthoDB" id="1267957at2"/>
<dbReference type="AlphaFoldDB" id="A0A563DJX6"/>
<evidence type="ECO:0000313" key="1">
    <source>
        <dbReference type="EMBL" id="TWP30505.1"/>
    </source>
</evidence>
<keyword evidence="2" id="KW-1185">Reference proteome</keyword>
<name>A0A563DJX6_9FLAO</name>
<accession>A0A563DJX6</accession>
<reference evidence="1 2" key="1">
    <citation type="submission" date="2019-02" db="EMBL/GenBank/DDBJ databases">
        <title>Apibacter muscae sp. nov.: a novel member of the house fly microbiota.</title>
        <authorList>
            <person name="Park R."/>
        </authorList>
    </citation>
    <scope>NUCLEOTIDE SEQUENCE [LARGE SCALE GENOMIC DNA]</scope>
    <source>
        <strain evidence="1 2">AL1</strain>
    </source>
</reference>
<protein>
    <submittedName>
        <fullName evidence="1">Uncharacterized protein</fullName>
    </submittedName>
</protein>
<sequence length="62" mass="6555">MLDKAGLIEDLKALMNLNNEGKSNTEEAVQKLADAIEKYVKSGKVQGICPPNGGALQNGKVV</sequence>
<comment type="caution">
    <text evidence="1">The sequence shown here is derived from an EMBL/GenBank/DDBJ whole genome shotgun (WGS) entry which is preliminary data.</text>
</comment>
<organism evidence="1 2">
    <name type="scientific">Apibacter muscae</name>
    <dbReference type="NCBI Taxonomy" id="2509004"/>
    <lineage>
        <taxon>Bacteria</taxon>
        <taxon>Pseudomonadati</taxon>
        <taxon>Bacteroidota</taxon>
        <taxon>Flavobacteriia</taxon>
        <taxon>Flavobacteriales</taxon>
        <taxon>Weeksellaceae</taxon>
        <taxon>Apibacter</taxon>
    </lineage>
</organism>
<dbReference type="Proteomes" id="UP000319499">
    <property type="component" value="Unassembled WGS sequence"/>
</dbReference>
<proteinExistence type="predicted"/>
<gene>
    <name evidence="1" type="ORF">ETU09_00460</name>
</gene>
<dbReference type="EMBL" id="SELH01000011">
    <property type="protein sequence ID" value="TWP30505.1"/>
    <property type="molecule type" value="Genomic_DNA"/>
</dbReference>
<evidence type="ECO:0000313" key="2">
    <source>
        <dbReference type="Proteomes" id="UP000319499"/>
    </source>
</evidence>
<dbReference type="RefSeq" id="WP_146261289.1">
    <property type="nucleotide sequence ID" value="NZ_SELG01000027.1"/>
</dbReference>